<evidence type="ECO:0000313" key="2">
    <source>
        <dbReference type="Proteomes" id="UP000054843"/>
    </source>
</evidence>
<reference evidence="1 2" key="1">
    <citation type="submission" date="2015-01" db="EMBL/GenBank/DDBJ databases">
        <title>Evolution of Trichinella species and genotypes.</title>
        <authorList>
            <person name="Korhonen P.K."/>
            <person name="Edoardo P."/>
            <person name="Giuseppe L.R."/>
            <person name="Gasser R.B."/>
        </authorList>
    </citation>
    <scope>NUCLEOTIDE SEQUENCE [LARGE SCALE GENOMIC DNA]</scope>
    <source>
        <strain evidence="1">ISS1980</strain>
    </source>
</reference>
<gene>
    <name evidence="1" type="ORF">T10_3453</name>
</gene>
<organism evidence="1 2">
    <name type="scientific">Trichinella papuae</name>
    <dbReference type="NCBI Taxonomy" id="268474"/>
    <lineage>
        <taxon>Eukaryota</taxon>
        <taxon>Metazoa</taxon>
        <taxon>Ecdysozoa</taxon>
        <taxon>Nematoda</taxon>
        <taxon>Enoplea</taxon>
        <taxon>Dorylaimia</taxon>
        <taxon>Trichinellida</taxon>
        <taxon>Trichinellidae</taxon>
        <taxon>Trichinella</taxon>
    </lineage>
</organism>
<proteinExistence type="predicted"/>
<comment type="caution">
    <text evidence="1">The sequence shown here is derived from an EMBL/GenBank/DDBJ whole genome shotgun (WGS) entry which is preliminary data.</text>
</comment>
<dbReference type="Proteomes" id="UP000054843">
    <property type="component" value="Unassembled WGS sequence"/>
</dbReference>
<name>A0A0V1MG53_9BILA</name>
<sequence length="139" mass="16054">MRRFLRVDDRTPYTDTVVHNITVCKVENIQYCYRRFDVGVFYAPVKNGLLNLRIQFRLRRNELIALIGTQYQAERESPPLEDQTANQKTCGTMLLTTTTINHTTTDSKPKLHTTNHCHVPLPYRTPPPIVRSKCACYGS</sequence>
<dbReference type="EMBL" id="JYDO01000114">
    <property type="protein sequence ID" value="KRZ70432.1"/>
    <property type="molecule type" value="Genomic_DNA"/>
</dbReference>
<protein>
    <submittedName>
        <fullName evidence="1">Uncharacterized protein</fullName>
    </submittedName>
</protein>
<dbReference type="AlphaFoldDB" id="A0A0V1MG53"/>
<accession>A0A0V1MG53</accession>
<evidence type="ECO:0000313" key="1">
    <source>
        <dbReference type="EMBL" id="KRZ70432.1"/>
    </source>
</evidence>
<keyword evidence="2" id="KW-1185">Reference proteome</keyword>